<keyword evidence="1" id="KW-0732">Signal</keyword>
<dbReference type="RefSeq" id="WP_126518635.1">
    <property type="nucleotide sequence ID" value="NZ_RXNU01000001.1"/>
</dbReference>
<dbReference type="Proteomes" id="UP000267448">
    <property type="component" value="Unassembled WGS sequence"/>
</dbReference>
<evidence type="ECO:0000313" key="2">
    <source>
        <dbReference type="EMBL" id="RTR40964.1"/>
    </source>
</evidence>
<sequence>MRKLLVAVIGMASLSTTAGFDEKVAASFAGKYEVCAKRLGNKPGYKLKAGRLKAEANSIHIDQIGDGGYLKALDKAKKKAWKLSLKKCKKIADRL</sequence>
<keyword evidence="3" id="KW-1185">Reference proteome</keyword>
<dbReference type="AlphaFoldDB" id="A0A431WZN8"/>
<reference evidence="2 3" key="1">
    <citation type="submission" date="2018-12" db="EMBL/GenBank/DDBJ databases">
        <authorList>
            <person name="Yu L."/>
        </authorList>
    </citation>
    <scope>NUCLEOTIDE SEQUENCE [LARGE SCALE GENOMIC DNA]</scope>
    <source>
        <strain evidence="2 3">HAW-EB2</strain>
    </source>
</reference>
<name>A0A431WZN8_9GAMM</name>
<evidence type="ECO:0000313" key="3">
    <source>
        <dbReference type="Proteomes" id="UP000267448"/>
    </source>
</evidence>
<feature type="signal peptide" evidence="1">
    <location>
        <begin position="1"/>
        <end position="18"/>
    </location>
</feature>
<accession>A0A431WZN8</accession>
<evidence type="ECO:0000256" key="1">
    <source>
        <dbReference type="SAM" id="SignalP"/>
    </source>
</evidence>
<proteinExistence type="predicted"/>
<protein>
    <submittedName>
        <fullName evidence="2">Uncharacterized protein</fullName>
    </submittedName>
</protein>
<comment type="caution">
    <text evidence="2">The sequence shown here is derived from an EMBL/GenBank/DDBJ whole genome shotgun (WGS) entry which is preliminary data.</text>
</comment>
<feature type="chain" id="PRO_5019181587" evidence="1">
    <location>
        <begin position="19"/>
        <end position="95"/>
    </location>
</feature>
<gene>
    <name evidence="2" type="ORF">EKG38_03375</name>
</gene>
<dbReference type="EMBL" id="RXNU01000001">
    <property type="protein sequence ID" value="RTR40964.1"/>
    <property type="molecule type" value="Genomic_DNA"/>
</dbReference>
<organism evidence="2 3">
    <name type="scientific">Shewanella canadensis</name>
    <dbReference type="NCBI Taxonomy" id="271096"/>
    <lineage>
        <taxon>Bacteria</taxon>
        <taxon>Pseudomonadati</taxon>
        <taxon>Pseudomonadota</taxon>
        <taxon>Gammaproteobacteria</taxon>
        <taxon>Alteromonadales</taxon>
        <taxon>Shewanellaceae</taxon>
        <taxon>Shewanella</taxon>
    </lineage>
</organism>